<protein>
    <submittedName>
        <fullName evidence="1">Uncharacterized protein</fullName>
    </submittedName>
</protein>
<organism evidence="1 2">
    <name type="scientific">Lindgomyces ingoldianus</name>
    <dbReference type="NCBI Taxonomy" id="673940"/>
    <lineage>
        <taxon>Eukaryota</taxon>
        <taxon>Fungi</taxon>
        <taxon>Dikarya</taxon>
        <taxon>Ascomycota</taxon>
        <taxon>Pezizomycotina</taxon>
        <taxon>Dothideomycetes</taxon>
        <taxon>Pleosporomycetidae</taxon>
        <taxon>Pleosporales</taxon>
        <taxon>Lindgomycetaceae</taxon>
        <taxon>Lindgomyces</taxon>
    </lineage>
</organism>
<dbReference type="EMBL" id="MU003515">
    <property type="protein sequence ID" value="KAF2468511.1"/>
    <property type="molecule type" value="Genomic_DNA"/>
</dbReference>
<name>A0ACB6QNM2_9PLEO</name>
<comment type="caution">
    <text evidence="1">The sequence shown here is derived from an EMBL/GenBank/DDBJ whole genome shotgun (WGS) entry which is preliminary data.</text>
</comment>
<evidence type="ECO:0000313" key="2">
    <source>
        <dbReference type="Proteomes" id="UP000799755"/>
    </source>
</evidence>
<evidence type="ECO:0000313" key="1">
    <source>
        <dbReference type="EMBL" id="KAF2468511.1"/>
    </source>
</evidence>
<dbReference type="Proteomes" id="UP000799755">
    <property type="component" value="Unassembled WGS sequence"/>
</dbReference>
<accession>A0ACB6QNM2</accession>
<gene>
    <name evidence="1" type="ORF">BDR25DRAFT_290224</name>
</gene>
<reference evidence="1" key="1">
    <citation type="journal article" date="2020" name="Stud. Mycol.">
        <title>101 Dothideomycetes genomes: a test case for predicting lifestyles and emergence of pathogens.</title>
        <authorList>
            <person name="Haridas S."/>
            <person name="Albert R."/>
            <person name="Binder M."/>
            <person name="Bloem J."/>
            <person name="Labutti K."/>
            <person name="Salamov A."/>
            <person name="Andreopoulos B."/>
            <person name="Baker S."/>
            <person name="Barry K."/>
            <person name="Bills G."/>
            <person name="Bluhm B."/>
            <person name="Cannon C."/>
            <person name="Castanera R."/>
            <person name="Culley D."/>
            <person name="Daum C."/>
            <person name="Ezra D."/>
            <person name="Gonzalez J."/>
            <person name="Henrissat B."/>
            <person name="Kuo A."/>
            <person name="Liang C."/>
            <person name="Lipzen A."/>
            <person name="Lutzoni F."/>
            <person name="Magnuson J."/>
            <person name="Mondo S."/>
            <person name="Nolan M."/>
            <person name="Ohm R."/>
            <person name="Pangilinan J."/>
            <person name="Park H.-J."/>
            <person name="Ramirez L."/>
            <person name="Alfaro M."/>
            <person name="Sun H."/>
            <person name="Tritt A."/>
            <person name="Yoshinaga Y."/>
            <person name="Zwiers L.-H."/>
            <person name="Turgeon B."/>
            <person name="Goodwin S."/>
            <person name="Spatafora J."/>
            <person name="Crous P."/>
            <person name="Grigoriev I."/>
        </authorList>
    </citation>
    <scope>NUCLEOTIDE SEQUENCE</scope>
    <source>
        <strain evidence="1">ATCC 200398</strain>
    </source>
</reference>
<keyword evidence="2" id="KW-1185">Reference proteome</keyword>
<proteinExistence type="predicted"/>
<sequence>MLGDKQIMSLDTHLERFKLQNQVNQTDLQKVLVEYSQVLEQNKELKKAFDKKEIGNGNNIPAEKPRNPYILVLVDGNGYIFNDELVSEKEEGGMKAARMLNGVVEKQVGKALLEACDNRIVVRIYADVTGLSKLLAKSKLVGLEKRSLAAFAAGFTRTMGLFDFVDALDEEGTRFKIKEMFKLAAEDSNCDHILYAACHDTSYLSLMVPYSGMKNKITLVQSAGFSSEFLQFSLNVTQFPTVFRWSELPSVALSSAIKSNGTHSDRIVSPSKSAKAPREQMKSQPVHSADTWNNPDAGFGTDEPSSAGSKGWGESNGSTWGTAAESSKQQGQVTCKYFQKGFCRYGKNCKFQHSPSGSSKTANGKQPPLNGAARSNISSSLPPNIPPNYIPLNKDNQRIDTYIKAPTQSEWAIYNERFHRQKPCNAFHLQGDCTTFNCPYDHNDLEPEAHHCLKYVLKCSPCPRKGACRAADCFHGHICQKDECVGQIKGCKMKMDLHNVDPKMASLVPATENLAHEEEGADPSACPLIDIDGMGTWEASKSRTDQPWWRGSM</sequence>